<dbReference type="Proteomes" id="UP000218627">
    <property type="component" value="Unassembled WGS sequence"/>
</dbReference>
<accession>A0A285P6G8</accession>
<dbReference type="AlphaFoldDB" id="A0A285P6G8"/>
<name>A0A285P6G8_9AQUI</name>
<sequence length="101" mass="11170">MTGGMGSPLKLKVLLVEKRRTWEKNGRQGAIYQLYGQLFNERPEFPLYLVVSAPLTMSIVPNTVLDVPISGINISLGDPLSASSGFDFDVPFDVVKDKEKK</sequence>
<protein>
    <submittedName>
        <fullName evidence="1">Uncharacterized protein</fullName>
    </submittedName>
</protein>
<evidence type="ECO:0000313" key="1">
    <source>
        <dbReference type="EMBL" id="SNZ16753.1"/>
    </source>
</evidence>
<reference evidence="2" key="1">
    <citation type="submission" date="2017-09" db="EMBL/GenBank/DDBJ databases">
        <authorList>
            <person name="Varghese N."/>
            <person name="Submissions S."/>
        </authorList>
    </citation>
    <scope>NUCLEOTIDE SEQUENCE [LARGE SCALE GENOMIC DNA]</scope>
    <source>
        <strain evidence="2">DSM 2913</strain>
    </source>
</reference>
<organism evidence="1 2">
    <name type="scientific">Hydrogenobacter hydrogenophilus</name>
    <dbReference type="NCBI Taxonomy" id="35835"/>
    <lineage>
        <taxon>Bacteria</taxon>
        <taxon>Pseudomonadati</taxon>
        <taxon>Aquificota</taxon>
        <taxon>Aquificia</taxon>
        <taxon>Aquificales</taxon>
        <taxon>Aquificaceae</taxon>
        <taxon>Hydrogenobacter</taxon>
    </lineage>
</organism>
<evidence type="ECO:0000313" key="2">
    <source>
        <dbReference type="Proteomes" id="UP000218627"/>
    </source>
</evidence>
<keyword evidence="2" id="KW-1185">Reference proteome</keyword>
<dbReference type="RefSeq" id="WP_096603448.1">
    <property type="nucleotide sequence ID" value="NZ_OBEN01000015.1"/>
</dbReference>
<proteinExistence type="predicted"/>
<dbReference type="EMBL" id="OBEN01000015">
    <property type="protein sequence ID" value="SNZ16753.1"/>
    <property type="molecule type" value="Genomic_DNA"/>
</dbReference>
<gene>
    <name evidence="1" type="ORF">SAMN06265353_1698</name>
</gene>